<dbReference type="RefSeq" id="WP_354026294.1">
    <property type="nucleotide sequence ID" value="NZ_JBEPSJ010000006.1"/>
</dbReference>
<dbReference type="Gene3D" id="1.10.10.10">
    <property type="entry name" value="Winged helix-like DNA-binding domain superfamily/Winged helix DNA-binding domain"/>
    <property type="match status" value="1"/>
</dbReference>
<dbReference type="PROSITE" id="PS01125">
    <property type="entry name" value="ROK"/>
    <property type="match status" value="1"/>
</dbReference>
<evidence type="ECO:0000313" key="2">
    <source>
        <dbReference type="EMBL" id="MET4584129.1"/>
    </source>
</evidence>
<dbReference type="GO" id="GO:0016301">
    <property type="term" value="F:kinase activity"/>
    <property type="evidence" value="ECO:0007669"/>
    <property type="project" value="UniProtKB-KW"/>
</dbReference>
<dbReference type="EMBL" id="JBEPSJ010000006">
    <property type="protein sequence ID" value="MET4584129.1"/>
    <property type="molecule type" value="Genomic_DNA"/>
</dbReference>
<accession>A0ABV2QST1</accession>
<proteinExistence type="inferred from homology"/>
<keyword evidence="2" id="KW-0418">Kinase</keyword>
<dbReference type="Pfam" id="PF00480">
    <property type="entry name" value="ROK"/>
    <property type="match status" value="1"/>
</dbReference>
<gene>
    <name evidence="2" type="ORF">ABIE21_003667</name>
</gene>
<name>A0ABV2QST1_9MICO</name>
<dbReference type="SUPFAM" id="SSF46785">
    <property type="entry name" value="Winged helix' DNA-binding domain"/>
    <property type="match status" value="1"/>
</dbReference>
<dbReference type="SUPFAM" id="SSF53067">
    <property type="entry name" value="Actin-like ATPase domain"/>
    <property type="match status" value="1"/>
</dbReference>
<dbReference type="InterPro" id="IPR036388">
    <property type="entry name" value="WH-like_DNA-bd_sf"/>
</dbReference>
<dbReference type="InterPro" id="IPR000600">
    <property type="entry name" value="ROK"/>
</dbReference>
<dbReference type="PANTHER" id="PTHR18964">
    <property type="entry name" value="ROK (REPRESSOR, ORF, KINASE) FAMILY"/>
    <property type="match status" value="1"/>
</dbReference>
<keyword evidence="3" id="KW-1185">Reference proteome</keyword>
<comment type="similarity">
    <text evidence="1">Belongs to the ROK (NagC/XylR) family.</text>
</comment>
<dbReference type="Proteomes" id="UP001549257">
    <property type="component" value="Unassembled WGS sequence"/>
</dbReference>
<dbReference type="InterPro" id="IPR049874">
    <property type="entry name" value="ROK_cs"/>
</dbReference>
<protein>
    <submittedName>
        <fullName evidence="2">NBD/HSP70 family sugar kinase</fullName>
    </submittedName>
</protein>
<evidence type="ECO:0000256" key="1">
    <source>
        <dbReference type="ARBA" id="ARBA00006479"/>
    </source>
</evidence>
<organism evidence="2 3">
    <name type="scientific">Conyzicola nivalis</name>
    <dbReference type="NCBI Taxonomy" id="1477021"/>
    <lineage>
        <taxon>Bacteria</taxon>
        <taxon>Bacillati</taxon>
        <taxon>Actinomycetota</taxon>
        <taxon>Actinomycetes</taxon>
        <taxon>Micrococcales</taxon>
        <taxon>Microbacteriaceae</taxon>
        <taxon>Conyzicola</taxon>
    </lineage>
</organism>
<reference evidence="2 3" key="1">
    <citation type="submission" date="2024-06" db="EMBL/GenBank/DDBJ databases">
        <title>Sorghum-associated microbial communities from plants grown in Nebraska, USA.</title>
        <authorList>
            <person name="Schachtman D."/>
        </authorList>
    </citation>
    <scope>NUCLEOTIDE SEQUENCE [LARGE SCALE GENOMIC DNA]</scope>
    <source>
        <strain evidence="2 3">2857</strain>
    </source>
</reference>
<dbReference type="InterPro" id="IPR043129">
    <property type="entry name" value="ATPase_NBD"/>
</dbReference>
<evidence type="ECO:0000313" key="3">
    <source>
        <dbReference type="Proteomes" id="UP001549257"/>
    </source>
</evidence>
<dbReference type="Gene3D" id="3.30.420.40">
    <property type="match status" value="2"/>
</dbReference>
<dbReference type="PANTHER" id="PTHR18964:SF173">
    <property type="entry name" value="GLUCOKINASE"/>
    <property type="match status" value="1"/>
</dbReference>
<keyword evidence="2" id="KW-0808">Transferase</keyword>
<comment type="caution">
    <text evidence="2">The sequence shown here is derived from an EMBL/GenBank/DDBJ whole genome shotgun (WGS) entry which is preliminary data.</text>
</comment>
<sequence>MALTQGTSAGAILELVRSGQVRTRRELQDLTGISRSTLSLRMSQLVGAGYLREAGQVAGATGRPARILSFDEAGQLVLAVDLGATHAHLAVIDAGGQIIAEASSEIKIDAGPDEVLRNVTKRLFELLSRSNRHLSEVAGVGVGIPGPVRFSTQRPNQPPLMPGWHDHPVAERLSDSLGVPVFVDNDANLMGLGEMRERHPSSPSVLFVKVGTGIGAGVILRGEPERGISGGAGDIGHIRMVGDEYTRQCTCGAIGCLATEASGGAIARTLKESGTSVESTSDVARLLAAGDAHAIETVTRAGRLLGDVLATSVALLNPEVLVLGGAITATGDYFLNAVRDSIFARTVPLATRELVITTSGLGSDAAVHGARHMVIEQTFSAEAVDGRLAAVG</sequence>
<dbReference type="InterPro" id="IPR036390">
    <property type="entry name" value="WH_DNA-bd_sf"/>
</dbReference>